<dbReference type="AlphaFoldDB" id="A0ABD2BS71"/>
<accession>A0ABD2BS71</accession>
<dbReference type="EMBL" id="JAUDFV010000064">
    <property type="protein sequence ID" value="KAL2735624.1"/>
    <property type="molecule type" value="Genomic_DNA"/>
</dbReference>
<sequence>MLVAFRSKSLAVSGIATFVEVTNLVSLEENQTIPPLPPKNLYYVSDCVTQQANTCLIDVKTKIKSLTKFEY</sequence>
<gene>
    <name evidence="1" type="ORF">V1478_003264</name>
</gene>
<proteinExistence type="predicted"/>
<comment type="caution">
    <text evidence="1">The sequence shown here is derived from an EMBL/GenBank/DDBJ whole genome shotgun (WGS) entry which is preliminary data.</text>
</comment>
<evidence type="ECO:0000313" key="1">
    <source>
        <dbReference type="EMBL" id="KAL2735624.1"/>
    </source>
</evidence>
<protein>
    <submittedName>
        <fullName evidence="1">Uncharacterized protein</fullName>
    </submittedName>
</protein>
<reference evidence="1 2" key="1">
    <citation type="journal article" date="2024" name="Ann. Entomol. Soc. Am.">
        <title>Genomic analyses of the southern and eastern yellowjacket wasps (Hymenoptera: Vespidae) reveal evolutionary signatures of social life.</title>
        <authorList>
            <person name="Catto M.A."/>
            <person name="Caine P.B."/>
            <person name="Orr S.E."/>
            <person name="Hunt B.G."/>
            <person name="Goodisman M.A.D."/>
        </authorList>
    </citation>
    <scope>NUCLEOTIDE SEQUENCE [LARGE SCALE GENOMIC DNA]</scope>
    <source>
        <strain evidence="1">233</strain>
        <tissue evidence="1">Head and thorax</tissue>
    </source>
</reference>
<name>A0ABD2BS71_VESSQ</name>
<dbReference type="Proteomes" id="UP001607302">
    <property type="component" value="Unassembled WGS sequence"/>
</dbReference>
<evidence type="ECO:0000313" key="2">
    <source>
        <dbReference type="Proteomes" id="UP001607302"/>
    </source>
</evidence>
<keyword evidence="2" id="KW-1185">Reference proteome</keyword>
<organism evidence="1 2">
    <name type="scientific">Vespula squamosa</name>
    <name type="common">Southern yellow jacket</name>
    <name type="synonym">Wasp</name>
    <dbReference type="NCBI Taxonomy" id="30214"/>
    <lineage>
        <taxon>Eukaryota</taxon>
        <taxon>Metazoa</taxon>
        <taxon>Ecdysozoa</taxon>
        <taxon>Arthropoda</taxon>
        <taxon>Hexapoda</taxon>
        <taxon>Insecta</taxon>
        <taxon>Pterygota</taxon>
        <taxon>Neoptera</taxon>
        <taxon>Endopterygota</taxon>
        <taxon>Hymenoptera</taxon>
        <taxon>Apocrita</taxon>
        <taxon>Aculeata</taxon>
        <taxon>Vespoidea</taxon>
        <taxon>Vespidae</taxon>
        <taxon>Vespinae</taxon>
        <taxon>Vespula</taxon>
    </lineage>
</organism>